<keyword evidence="1" id="KW-1133">Transmembrane helix</keyword>
<dbReference type="Pfam" id="PF02517">
    <property type="entry name" value="Rce1-like"/>
    <property type="match status" value="1"/>
</dbReference>
<feature type="transmembrane region" description="Helical" evidence="1">
    <location>
        <begin position="73"/>
        <end position="91"/>
    </location>
</feature>
<keyword evidence="1" id="KW-0812">Transmembrane</keyword>
<evidence type="ECO:0000259" key="2">
    <source>
        <dbReference type="Pfam" id="PF02517"/>
    </source>
</evidence>
<feature type="transmembrane region" description="Helical" evidence="1">
    <location>
        <begin position="282"/>
        <end position="302"/>
    </location>
</feature>
<feature type="transmembrane region" description="Helical" evidence="1">
    <location>
        <begin position="227"/>
        <end position="244"/>
    </location>
</feature>
<name>A0A369A950_9FLAO</name>
<reference evidence="3 4" key="1">
    <citation type="submission" date="2018-07" db="EMBL/GenBank/DDBJ databases">
        <title>Genomic Encyclopedia of Type Strains, Phase IV (KMG-IV): sequencing the most valuable type-strain genomes for metagenomic binning, comparative biology and taxonomic classification.</title>
        <authorList>
            <person name="Goeker M."/>
        </authorList>
    </citation>
    <scope>NUCLEOTIDE SEQUENCE [LARGE SCALE GENOMIC DNA]</scope>
    <source>
        <strain evidence="3 4">DSM 21410</strain>
    </source>
</reference>
<gene>
    <name evidence="3" type="ORF">DES35_101217</name>
</gene>
<feature type="transmembrane region" description="Helical" evidence="1">
    <location>
        <begin position="172"/>
        <end position="192"/>
    </location>
</feature>
<dbReference type="PANTHER" id="PTHR36435:SF1">
    <property type="entry name" value="CAAX AMINO TERMINAL PROTEASE FAMILY PROTEIN"/>
    <property type="match status" value="1"/>
</dbReference>
<dbReference type="InterPro" id="IPR052710">
    <property type="entry name" value="CAAX_protease"/>
</dbReference>
<dbReference type="InterPro" id="IPR003675">
    <property type="entry name" value="Rce1/LyrA-like_dom"/>
</dbReference>
<sequence>MQETDYQPEEYRPKPFWLTLLSLVASVFAGIFIGSFIASLTAPLVFKISVDQVADIILDTKEHPLKGALLRYIQLWTSGLGFVGGGWFFLARIVKSIDQVGLDLKSLPSPPIFFMAIGSMAMLLPATEWLQWLNNQINFPESMATLEANLRYLQKLNLDQIKLMIEPENTSLWLYNLILIAVLPAVGEELVFRGALQNLLIGKFGARFGILLTAVIFTLIHRQFYNILPMFVLSLLLGYVYYLTGSLFTTIAMHLLNNALSLFMVYYFGWTDDITQPEFSPLISFPLAVVGVILLIWMNSLIDSQSSEN</sequence>
<evidence type="ECO:0000256" key="1">
    <source>
        <dbReference type="SAM" id="Phobius"/>
    </source>
</evidence>
<feature type="transmembrane region" description="Helical" evidence="1">
    <location>
        <begin position="204"/>
        <end position="221"/>
    </location>
</feature>
<feature type="transmembrane region" description="Helical" evidence="1">
    <location>
        <begin position="251"/>
        <end position="270"/>
    </location>
</feature>
<protein>
    <recommendedName>
        <fullName evidence="2">CAAX prenyl protease 2/Lysostaphin resistance protein A-like domain-containing protein</fullName>
    </recommendedName>
</protein>
<dbReference type="EMBL" id="QPJS01000001">
    <property type="protein sequence ID" value="RCX04938.1"/>
    <property type="molecule type" value="Genomic_DNA"/>
</dbReference>
<evidence type="ECO:0000313" key="3">
    <source>
        <dbReference type="EMBL" id="RCX04938.1"/>
    </source>
</evidence>
<comment type="caution">
    <text evidence="3">The sequence shown here is derived from an EMBL/GenBank/DDBJ whole genome shotgun (WGS) entry which is preliminary data.</text>
</comment>
<accession>A0A369A950</accession>
<dbReference type="GO" id="GO:0080120">
    <property type="term" value="P:CAAX-box protein maturation"/>
    <property type="evidence" value="ECO:0007669"/>
    <property type="project" value="UniProtKB-ARBA"/>
</dbReference>
<feature type="domain" description="CAAX prenyl protease 2/Lysostaphin resistance protein A-like" evidence="2">
    <location>
        <begin position="172"/>
        <end position="260"/>
    </location>
</feature>
<proteinExistence type="predicted"/>
<dbReference type="PANTHER" id="PTHR36435">
    <property type="entry name" value="SLR1288 PROTEIN"/>
    <property type="match status" value="1"/>
</dbReference>
<dbReference type="RefSeq" id="WP_114365564.1">
    <property type="nucleotide sequence ID" value="NZ_BHZF01000001.1"/>
</dbReference>
<organism evidence="3 4">
    <name type="scientific">Schleiferia thermophila</name>
    <dbReference type="NCBI Taxonomy" id="884107"/>
    <lineage>
        <taxon>Bacteria</taxon>
        <taxon>Pseudomonadati</taxon>
        <taxon>Bacteroidota</taxon>
        <taxon>Flavobacteriia</taxon>
        <taxon>Flavobacteriales</taxon>
        <taxon>Schleiferiaceae</taxon>
        <taxon>Schleiferia</taxon>
    </lineage>
</organism>
<dbReference type="AlphaFoldDB" id="A0A369A950"/>
<dbReference type="GO" id="GO:0004175">
    <property type="term" value="F:endopeptidase activity"/>
    <property type="evidence" value="ECO:0007669"/>
    <property type="project" value="UniProtKB-ARBA"/>
</dbReference>
<keyword evidence="4" id="KW-1185">Reference proteome</keyword>
<feature type="transmembrane region" description="Helical" evidence="1">
    <location>
        <begin position="112"/>
        <end position="132"/>
    </location>
</feature>
<feature type="transmembrane region" description="Helical" evidence="1">
    <location>
        <begin position="16"/>
        <end position="38"/>
    </location>
</feature>
<dbReference type="Proteomes" id="UP000253517">
    <property type="component" value="Unassembled WGS sequence"/>
</dbReference>
<keyword evidence="1" id="KW-0472">Membrane</keyword>
<evidence type="ECO:0000313" key="4">
    <source>
        <dbReference type="Proteomes" id="UP000253517"/>
    </source>
</evidence>